<name>A0A7W1X7Y1_9BACL</name>
<evidence type="ECO:0000313" key="5">
    <source>
        <dbReference type="EMBL" id="MBA4541731.1"/>
    </source>
</evidence>
<dbReference type="SUPFAM" id="SSF46785">
    <property type="entry name" value="Winged helix' DNA-binding domain"/>
    <property type="match status" value="1"/>
</dbReference>
<dbReference type="PANTHER" id="PTHR42756">
    <property type="entry name" value="TRANSCRIPTIONAL REGULATOR, MARR"/>
    <property type="match status" value="1"/>
</dbReference>
<dbReference type="Pfam" id="PF12802">
    <property type="entry name" value="MarR_2"/>
    <property type="match status" value="1"/>
</dbReference>
<dbReference type="AlphaFoldDB" id="A0A7W1X7Y1"/>
<proteinExistence type="predicted"/>
<dbReference type="InterPro" id="IPR000835">
    <property type="entry name" value="HTH_MarR-typ"/>
</dbReference>
<gene>
    <name evidence="5" type="ORF">H1164_02290</name>
</gene>
<organism evidence="5 6">
    <name type="scientific">Thermoactinomyces daqus</name>
    <dbReference type="NCBI Taxonomy" id="1329516"/>
    <lineage>
        <taxon>Bacteria</taxon>
        <taxon>Bacillati</taxon>
        <taxon>Bacillota</taxon>
        <taxon>Bacilli</taxon>
        <taxon>Bacillales</taxon>
        <taxon>Thermoactinomycetaceae</taxon>
        <taxon>Thermoactinomyces</taxon>
    </lineage>
</organism>
<accession>A0A7W1X7Y1</accession>
<keyword evidence="1" id="KW-0805">Transcription regulation</keyword>
<dbReference type="RefSeq" id="WP_033101003.1">
    <property type="nucleotide sequence ID" value="NZ_JACEIP010000002.1"/>
</dbReference>
<dbReference type="PANTHER" id="PTHR42756:SF1">
    <property type="entry name" value="TRANSCRIPTIONAL REPRESSOR OF EMRAB OPERON"/>
    <property type="match status" value="1"/>
</dbReference>
<feature type="domain" description="HTH marR-type" evidence="4">
    <location>
        <begin position="3"/>
        <end position="140"/>
    </location>
</feature>
<dbReference type="Proteomes" id="UP000530514">
    <property type="component" value="Unassembled WGS sequence"/>
</dbReference>
<protein>
    <submittedName>
        <fullName evidence="5">MarR family transcriptional regulator</fullName>
    </submittedName>
</protein>
<dbReference type="GO" id="GO:0003677">
    <property type="term" value="F:DNA binding"/>
    <property type="evidence" value="ECO:0007669"/>
    <property type="project" value="UniProtKB-KW"/>
</dbReference>
<keyword evidence="2" id="KW-0238">DNA-binding</keyword>
<dbReference type="Gene3D" id="1.10.10.10">
    <property type="entry name" value="Winged helix-like DNA-binding domain superfamily/Winged helix DNA-binding domain"/>
    <property type="match status" value="1"/>
</dbReference>
<keyword evidence="6" id="KW-1185">Reference proteome</keyword>
<dbReference type="SMART" id="SM00347">
    <property type="entry name" value="HTH_MARR"/>
    <property type="match status" value="1"/>
</dbReference>
<dbReference type="InterPro" id="IPR036388">
    <property type="entry name" value="WH-like_DNA-bd_sf"/>
</dbReference>
<dbReference type="OrthoDB" id="1551170at2"/>
<evidence type="ECO:0000259" key="4">
    <source>
        <dbReference type="PROSITE" id="PS50995"/>
    </source>
</evidence>
<evidence type="ECO:0000256" key="1">
    <source>
        <dbReference type="ARBA" id="ARBA00023015"/>
    </source>
</evidence>
<evidence type="ECO:0000256" key="2">
    <source>
        <dbReference type="ARBA" id="ARBA00023125"/>
    </source>
</evidence>
<sequence>MIENLLNRCLYFTTQSLAREIRKMAEETFAPIGLSPTYAFIVLVVIEQPGITSTDLGKILHVSPSTVTRFVDKLILKGLVERKTGGKLSKLYPTEAGVQFQSKIQECWDELHKRYSEVLGKETGDLLSSQIVEAMRKLTE</sequence>
<dbReference type="PROSITE" id="PS50995">
    <property type="entry name" value="HTH_MARR_2"/>
    <property type="match status" value="1"/>
</dbReference>
<dbReference type="GO" id="GO:0003700">
    <property type="term" value="F:DNA-binding transcription factor activity"/>
    <property type="evidence" value="ECO:0007669"/>
    <property type="project" value="InterPro"/>
</dbReference>
<comment type="caution">
    <text evidence="5">The sequence shown here is derived from an EMBL/GenBank/DDBJ whole genome shotgun (WGS) entry which is preliminary data.</text>
</comment>
<dbReference type="InterPro" id="IPR036390">
    <property type="entry name" value="WH_DNA-bd_sf"/>
</dbReference>
<evidence type="ECO:0000256" key="3">
    <source>
        <dbReference type="ARBA" id="ARBA00023163"/>
    </source>
</evidence>
<keyword evidence="3" id="KW-0804">Transcription</keyword>
<evidence type="ECO:0000313" key="6">
    <source>
        <dbReference type="Proteomes" id="UP000530514"/>
    </source>
</evidence>
<reference evidence="5 6" key="1">
    <citation type="submission" date="2020-07" db="EMBL/GenBank/DDBJ databases">
        <authorList>
            <person name="Feng H."/>
        </authorList>
    </citation>
    <scope>NUCLEOTIDE SEQUENCE [LARGE SCALE GENOMIC DNA]</scope>
    <source>
        <strain evidence="6">s-11</strain>
    </source>
</reference>
<dbReference type="EMBL" id="JACEIP010000002">
    <property type="protein sequence ID" value="MBA4541731.1"/>
    <property type="molecule type" value="Genomic_DNA"/>
</dbReference>